<dbReference type="EMBL" id="VWSG01000004">
    <property type="protein sequence ID" value="KAA5535609.1"/>
    <property type="molecule type" value="Genomic_DNA"/>
</dbReference>
<organism evidence="1 2">
    <name type="scientific">Paenimyroides baculatum</name>
    <dbReference type="NCBI Taxonomy" id="2608000"/>
    <lineage>
        <taxon>Bacteria</taxon>
        <taxon>Pseudomonadati</taxon>
        <taxon>Bacteroidota</taxon>
        <taxon>Flavobacteriia</taxon>
        <taxon>Flavobacteriales</taxon>
        <taxon>Flavobacteriaceae</taxon>
        <taxon>Paenimyroides</taxon>
    </lineage>
</organism>
<sequence>MEERFVQKAVQLTPEESTGKLKVEKLWELMQNHPYQNEMSKVFDIDKIKDEYINIDFVDTVYKRVKHFSDKYKRSLIRAQIKDINVFEEDIISDGKKEKEIVFHFDEYVVIDEVHQNLKTVARYDSKNTYLDEYVMTKYANNLFKKGLSDLARQNIQYFKDLATRSDNYNKHRSYRLVESDGITYLRGITSIDKYYEYGVDFTFVASMLIFHDFMKKNKGVEYKITSAHINESKLEVIVAEKFKKAAGEFGKVSTAVKVATNDLGQGSLNFLNIINVGKTNKDGFYLFPKQNPFESNRVNISHTTKPENVASILKSMDNVLNTSDKFIKELMEVKTIKNPDELRVKIQAKIKSPRSPYSTIKELSDIFNRRIDNDITNFSKLLEMCNKAEELQIPFDLKDKLRYIISDIILYGNVR</sequence>
<accession>A0A5M6CR10</accession>
<protein>
    <submittedName>
        <fullName evidence="1">Uncharacterized protein</fullName>
    </submittedName>
</protein>
<gene>
    <name evidence="1" type="ORF">F0460_07455</name>
</gene>
<proteinExistence type="predicted"/>
<dbReference type="AlphaFoldDB" id="A0A5M6CR10"/>
<dbReference type="Proteomes" id="UP000325141">
    <property type="component" value="Unassembled WGS sequence"/>
</dbReference>
<comment type="caution">
    <text evidence="1">The sequence shown here is derived from an EMBL/GenBank/DDBJ whole genome shotgun (WGS) entry which is preliminary data.</text>
</comment>
<evidence type="ECO:0000313" key="2">
    <source>
        <dbReference type="Proteomes" id="UP000325141"/>
    </source>
</evidence>
<name>A0A5M6CR10_9FLAO</name>
<dbReference type="RefSeq" id="WP_150011806.1">
    <property type="nucleotide sequence ID" value="NZ_VWSG01000004.1"/>
</dbReference>
<reference evidence="1 2" key="1">
    <citation type="submission" date="2019-09" db="EMBL/GenBank/DDBJ databases">
        <title>Genome sequence and assembly of Flavobacterium sp.</title>
        <authorList>
            <person name="Chhetri G."/>
        </authorList>
    </citation>
    <scope>NUCLEOTIDE SEQUENCE [LARGE SCALE GENOMIC DNA]</scope>
    <source>
        <strain evidence="1 2">SNL9</strain>
    </source>
</reference>
<keyword evidence="2" id="KW-1185">Reference proteome</keyword>
<evidence type="ECO:0000313" key="1">
    <source>
        <dbReference type="EMBL" id="KAA5535609.1"/>
    </source>
</evidence>